<dbReference type="InterPro" id="IPR036754">
    <property type="entry name" value="YbaK/aa-tRNA-synt-asso_dom_sf"/>
</dbReference>
<dbReference type="CDD" id="cd04335">
    <property type="entry name" value="PrdX_deacylase"/>
    <property type="match status" value="1"/>
</dbReference>
<dbReference type="SUPFAM" id="SSF55826">
    <property type="entry name" value="YbaK/ProRS associated domain"/>
    <property type="match status" value="1"/>
</dbReference>
<dbReference type="Pfam" id="PF04073">
    <property type="entry name" value="tRNA_edit"/>
    <property type="match status" value="1"/>
</dbReference>
<accession>A0ABZ1B488</accession>
<reference evidence="3 4" key="1">
    <citation type="submission" date="2023-12" db="EMBL/GenBank/DDBJ databases">
        <title>Blastococcus brunescens sp. nov., an actonobacterium isolated from sandstone collected in sahara desert.</title>
        <authorList>
            <person name="Gtari M."/>
            <person name="Ghodhbane F."/>
        </authorList>
    </citation>
    <scope>NUCLEOTIDE SEQUENCE [LARGE SCALE GENOMIC DNA]</scope>
    <source>
        <strain evidence="3 4">BMG 8361</strain>
    </source>
</reference>
<evidence type="ECO:0000256" key="1">
    <source>
        <dbReference type="ARBA" id="ARBA00010201"/>
    </source>
</evidence>
<sequence length="166" mass="17794">MSAPEARQRLLDHLAALGIDAPIVGYPAHSTVEEGKALRAQMAGTFTKNLLLRDKKSRLFLLSAQEDTAVDLKTLHTRIGAQGRLGFAAPDFVRTLLDVEPGTVTPLALLNDTDGAVTFVIEKDLLDAEQVNFHPMIQTESIGLSPAQLTAFLDSCAHPPLAVSLA</sequence>
<gene>
    <name evidence="3" type="ORF">U6N30_08505</name>
</gene>
<evidence type="ECO:0000313" key="4">
    <source>
        <dbReference type="Proteomes" id="UP001324287"/>
    </source>
</evidence>
<dbReference type="Proteomes" id="UP001324287">
    <property type="component" value="Chromosome"/>
</dbReference>
<dbReference type="InterPro" id="IPR007214">
    <property type="entry name" value="YbaK/aa-tRNA-synth-assoc-dom"/>
</dbReference>
<dbReference type="InterPro" id="IPR040285">
    <property type="entry name" value="ProX/PRXD1"/>
</dbReference>
<dbReference type="RefSeq" id="WP_324276924.1">
    <property type="nucleotide sequence ID" value="NZ_CP141261.1"/>
</dbReference>
<dbReference type="EMBL" id="CP141261">
    <property type="protein sequence ID" value="WRL65606.1"/>
    <property type="molecule type" value="Genomic_DNA"/>
</dbReference>
<proteinExistence type="inferred from homology"/>
<dbReference type="PANTHER" id="PTHR31423:SF3">
    <property type="entry name" value="PROLYL-TRNA SYNTHETASE ASSOCIATED DOMAIN-CONTAINING PROTEIN 1-RELATED"/>
    <property type="match status" value="1"/>
</dbReference>
<name>A0ABZ1B488_9ACTN</name>
<comment type="similarity">
    <text evidence="1">Belongs to the PRORSD1 family.</text>
</comment>
<organism evidence="3 4">
    <name type="scientific">Blastococcus brunescens</name>
    <dbReference type="NCBI Taxonomy" id="1564165"/>
    <lineage>
        <taxon>Bacteria</taxon>
        <taxon>Bacillati</taxon>
        <taxon>Actinomycetota</taxon>
        <taxon>Actinomycetes</taxon>
        <taxon>Geodermatophilales</taxon>
        <taxon>Geodermatophilaceae</taxon>
        <taxon>Blastococcus</taxon>
    </lineage>
</organism>
<dbReference type="PANTHER" id="PTHR31423">
    <property type="entry name" value="YBAK DOMAIN-CONTAINING PROTEIN"/>
    <property type="match status" value="1"/>
</dbReference>
<evidence type="ECO:0000259" key="2">
    <source>
        <dbReference type="Pfam" id="PF04073"/>
    </source>
</evidence>
<feature type="domain" description="YbaK/aminoacyl-tRNA synthetase-associated" evidence="2">
    <location>
        <begin position="29"/>
        <end position="151"/>
    </location>
</feature>
<protein>
    <submittedName>
        <fullName evidence="3">Prolyl-tRNA synthetase associated domain-containing protein</fullName>
    </submittedName>
</protein>
<evidence type="ECO:0000313" key="3">
    <source>
        <dbReference type="EMBL" id="WRL65606.1"/>
    </source>
</evidence>
<dbReference type="Gene3D" id="3.90.960.10">
    <property type="entry name" value="YbaK/aminoacyl-tRNA synthetase-associated domain"/>
    <property type="match status" value="1"/>
</dbReference>
<keyword evidence="4" id="KW-1185">Reference proteome</keyword>